<dbReference type="InterPro" id="IPR048975">
    <property type="entry name" value="WHD_APAF1"/>
</dbReference>
<keyword evidence="5" id="KW-0677">Repeat</keyword>
<reference evidence="11" key="1">
    <citation type="submission" date="2025-08" db="UniProtKB">
        <authorList>
            <consortium name="Ensembl"/>
        </authorList>
    </citation>
    <scope>IDENTIFICATION</scope>
</reference>
<evidence type="ECO:0000313" key="11">
    <source>
        <dbReference type="Ensembl" id="ENSMCSP00000018743.1"/>
    </source>
</evidence>
<protein>
    <recommendedName>
        <fullName evidence="8">Apoptotic protease-activating factor 1</fullName>
    </recommendedName>
</protein>
<evidence type="ECO:0000313" key="12">
    <source>
        <dbReference type="Proteomes" id="UP000694560"/>
    </source>
</evidence>
<keyword evidence="2" id="KW-0963">Cytoplasm</keyword>
<organism evidence="11 12">
    <name type="scientific">Malurus cyaneus samueli</name>
    <dbReference type="NCBI Taxonomy" id="2593467"/>
    <lineage>
        <taxon>Eukaryota</taxon>
        <taxon>Metazoa</taxon>
        <taxon>Chordata</taxon>
        <taxon>Craniata</taxon>
        <taxon>Vertebrata</taxon>
        <taxon>Euteleostomi</taxon>
        <taxon>Archelosauria</taxon>
        <taxon>Archosauria</taxon>
        <taxon>Dinosauria</taxon>
        <taxon>Saurischia</taxon>
        <taxon>Theropoda</taxon>
        <taxon>Coelurosauria</taxon>
        <taxon>Aves</taxon>
        <taxon>Neognathae</taxon>
        <taxon>Neoaves</taxon>
        <taxon>Telluraves</taxon>
        <taxon>Australaves</taxon>
        <taxon>Passeriformes</taxon>
        <taxon>Meliphagoidea</taxon>
        <taxon>Maluridae</taxon>
        <taxon>Malurus</taxon>
    </lineage>
</organism>
<name>A0A8C5UCM8_9PASS</name>
<dbReference type="InterPro" id="IPR036322">
    <property type="entry name" value="WD40_repeat_dom_sf"/>
</dbReference>
<dbReference type="InterPro" id="IPR042197">
    <property type="entry name" value="Apaf_helical"/>
</dbReference>
<dbReference type="GO" id="GO:0005829">
    <property type="term" value="C:cytosol"/>
    <property type="evidence" value="ECO:0007669"/>
    <property type="project" value="UniProtKB-ARBA"/>
</dbReference>
<evidence type="ECO:0000256" key="1">
    <source>
        <dbReference type="ARBA" id="ARBA00004496"/>
    </source>
</evidence>
<dbReference type="InterPro" id="IPR036388">
    <property type="entry name" value="WH-like_DNA-bd_sf"/>
</dbReference>
<dbReference type="PANTHER" id="PTHR22845">
    <property type="entry name" value="APOPTOTIC PROTEASE-ACTIVATING FACTOR 1"/>
    <property type="match status" value="1"/>
</dbReference>
<dbReference type="InterPro" id="IPR002182">
    <property type="entry name" value="NB-ARC"/>
</dbReference>
<dbReference type="SMART" id="SM00320">
    <property type="entry name" value="WD40"/>
    <property type="match status" value="12"/>
</dbReference>
<evidence type="ECO:0000256" key="3">
    <source>
        <dbReference type="ARBA" id="ARBA00022574"/>
    </source>
</evidence>
<dbReference type="InterPro" id="IPR041452">
    <property type="entry name" value="APAF1_C"/>
</dbReference>
<evidence type="ECO:0000256" key="2">
    <source>
        <dbReference type="ARBA" id="ARBA00022490"/>
    </source>
</evidence>
<evidence type="ECO:0000256" key="9">
    <source>
        <dbReference type="PROSITE-ProRule" id="PRU00221"/>
    </source>
</evidence>
<dbReference type="Gene3D" id="2.130.10.10">
    <property type="entry name" value="YVTN repeat-like/Quinoprotein amine dehydrogenase"/>
    <property type="match status" value="2"/>
</dbReference>
<dbReference type="SUPFAM" id="SSF47986">
    <property type="entry name" value="DEATH domain"/>
    <property type="match status" value="1"/>
</dbReference>
<evidence type="ECO:0000259" key="10">
    <source>
        <dbReference type="PROSITE" id="PS50209"/>
    </source>
</evidence>
<dbReference type="Pfam" id="PF00619">
    <property type="entry name" value="CARD"/>
    <property type="match status" value="1"/>
</dbReference>
<dbReference type="InterPro" id="IPR001680">
    <property type="entry name" value="WD40_rpt"/>
</dbReference>
<dbReference type="AlphaFoldDB" id="A0A8C5UCM8"/>
<evidence type="ECO:0000256" key="7">
    <source>
        <dbReference type="ARBA" id="ARBA00022840"/>
    </source>
</evidence>
<dbReference type="Proteomes" id="UP000694560">
    <property type="component" value="Unplaced"/>
</dbReference>
<dbReference type="CDD" id="cd00200">
    <property type="entry name" value="WD40"/>
    <property type="match status" value="1"/>
</dbReference>
<dbReference type="PROSITE" id="PS00678">
    <property type="entry name" value="WD_REPEATS_1"/>
    <property type="match status" value="2"/>
</dbReference>
<dbReference type="PROSITE" id="PS50082">
    <property type="entry name" value="WD_REPEATS_2"/>
    <property type="match status" value="7"/>
</dbReference>
<sequence>MDVKSRNYLLMNRQALENDIKTSYIMDRMISDEALTLQEEERVKQQERAAMLINIILTKDNNSYRSFYNALIHEGYRDLAALLQDGIPAISSGYRKSSMDGMTSYVKTILCEGGVPQRPVVFVTRSKLVDAIKKKLYCLGNDPGWVTVYGMAGCGKTVLTAEALRDPQLLEDYFPGGVHWISVGKQDKAGLLIKLQNLCSRLEHDSTLSQRPPLNIEEAKDRLRLLMLRKYPRSLLVLDDIWDSWVLKAFDNQCQVLITSRDRSVTDAVSGNKYEVHVESGLAHEKGLEILSLFVNMKISELPEQANCLVRECKGSPLVISLIGALLRDFPNRWEYYLRQLQNKQFKRIRKSSSYDYEALDEAMSISVEQLDDNYKDYYKDLSILPKDVKVPTKVLCILWDMETEEVEDILQEFVNKSLLFCDRNGKSFHYYLHDLQLDFLTEKNRNQLQELHKNIVNQYKKYYKLNTPVLSQEDCMYWYNFLAYHMAGANMQEELRDLMFSLDWIKAKTELVGPAHLIHEYVEYSSILDQKDSTVRENFQEFLSLNGHLLGRQPFPDIIQLGLCQPETSEVYQQAKLHAQRETGTFYLEWINKKSLKNLYRLVVRPHRDAVYHACFSKDRQRIASCGADKTLQVFKAESGERLLEINAHDDEILCCAFSADGEFVATCSSDKKVKVWNSRTGQCMRVYEEHSEQVNCCQFNNSSGRYLLATCSNDTYIKIWDLNEKYCRNTMIGHENSVNHCRFSPNDEYVASCSTDGTVKLWAACSGNELKNIEIKDFFKNADEQPDDVEVLVKCCSWSRNGDVILVVAKNKLLLWNIKSLSKVAYCRGHMSWVHCVAFSPDGSLFLTSSDDQTVRIWETKKVCKSSDAVLKSELDVVFHNGQVMILAIYNQKHLQLINGNTDNVIMQTAAQESPISCCCLSEDLKFAALGQESGTIKVLNPKFNFNSSRKTCFFMTPVQDCRFTPDCQTLISSAHSSVIQVWNWQLSECVFLRGHKEAIKDFRLLENSKLLSWSFDGTVKVWNITTGNPEKDFACHGGAVLSCAVSPDGSKFSSTSADKTAKIWDISTGALLHFFSPVTVDEGEPTHGGWVTDLSFSPDSKMLVSSGGYLKWWNVTTGESLQTFYTNGTNLKSIHVSPNFKIYVTVDNLGILYVLQKF</sequence>
<dbReference type="FunFam" id="2.130.10.10:FF:000135">
    <property type="entry name" value="Apoptotic protease-activating factor 1"/>
    <property type="match status" value="1"/>
</dbReference>
<dbReference type="GO" id="GO:0042981">
    <property type="term" value="P:regulation of apoptotic process"/>
    <property type="evidence" value="ECO:0007669"/>
    <property type="project" value="InterPro"/>
</dbReference>
<feature type="repeat" description="WD" evidence="9">
    <location>
        <begin position="647"/>
        <end position="688"/>
    </location>
</feature>
<feature type="domain" description="CARD" evidence="10">
    <location>
        <begin position="1"/>
        <end position="86"/>
    </location>
</feature>
<feature type="repeat" description="WD" evidence="9">
    <location>
        <begin position="829"/>
        <end position="861"/>
    </location>
</feature>
<dbReference type="Pfam" id="PF17908">
    <property type="entry name" value="APAF1_C"/>
    <property type="match status" value="1"/>
</dbReference>
<dbReference type="Gene3D" id="1.10.8.430">
    <property type="entry name" value="Helical domain of apoptotic protease-activating factors"/>
    <property type="match status" value="1"/>
</dbReference>
<dbReference type="GO" id="GO:0005524">
    <property type="term" value="F:ATP binding"/>
    <property type="evidence" value="ECO:0007669"/>
    <property type="project" value="UniProtKB-KW"/>
</dbReference>
<keyword evidence="6" id="KW-0547">Nucleotide-binding</keyword>
<dbReference type="PROSITE" id="PS50294">
    <property type="entry name" value="WD_REPEATS_REGION"/>
    <property type="match status" value="6"/>
</dbReference>
<dbReference type="PRINTS" id="PR00320">
    <property type="entry name" value="GPROTEINBRPT"/>
</dbReference>
<feature type="repeat" description="WD" evidence="9">
    <location>
        <begin position="605"/>
        <end position="646"/>
    </location>
</feature>
<feature type="repeat" description="WD" evidence="9">
    <location>
        <begin position="733"/>
        <end position="774"/>
    </location>
</feature>
<dbReference type="InterPro" id="IPR020472">
    <property type="entry name" value="WD40_PAC1"/>
</dbReference>
<dbReference type="FunFam" id="1.25.40.370:FF:000001">
    <property type="entry name" value="Apoptotic protease-activating factor 1"/>
    <property type="match status" value="1"/>
</dbReference>
<dbReference type="PRINTS" id="PR00364">
    <property type="entry name" value="DISEASERSIST"/>
</dbReference>
<proteinExistence type="predicted"/>
<dbReference type="InterPro" id="IPR027417">
    <property type="entry name" value="P-loop_NTPase"/>
</dbReference>
<feature type="repeat" description="WD" evidence="9">
    <location>
        <begin position="689"/>
        <end position="732"/>
    </location>
</feature>
<feature type="repeat" description="WD" evidence="9">
    <location>
        <begin position="1036"/>
        <end position="1077"/>
    </location>
</feature>
<dbReference type="Gene3D" id="1.10.533.10">
    <property type="entry name" value="Death Domain, Fas"/>
    <property type="match status" value="1"/>
</dbReference>
<dbReference type="PROSITE" id="PS50209">
    <property type="entry name" value="CARD"/>
    <property type="match status" value="1"/>
</dbReference>
<keyword evidence="3 9" id="KW-0853">WD repeat</keyword>
<evidence type="ECO:0000256" key="4">
    <source>
        <dbReference type="ARBA" id="ARBA00022703"/>
    </source>
</evidence>
<dbReference type="InterPro" id="IPR019775">
    <property type="entry name" value="WD40_repeat_CS"/>
</dbReference>
<feature type="repeat" description="WD" evidence="9">
    <location>
        <begin position="995"/>
        <end position="1035"/>
    </location>
</feature>
<comment type="subcellular location">
    <subcellularLocation>
        <location evidence="1">Cytoplasm</location>
    </subcellularLocation>
</comment>
<dbReference type="Gene3D" id="1.25.40.370">
    <property type="match status" value="1"/>
</dbReference>
<dbReference type="InterPro" id="IPR015943">
    <property type="entry name" value="WD40/YVTN_repeat-like_dom_sf"/>
</dbReference>
<dbReference type="Ensembl" id="ENSMCST00000019212.1">
    <property type="protein sequence ID" value="ENSMCSP00000018743.1"/>
    <property type="gene ID" value="ENSMCSG00000012528.1"/>
</dbReference>
<evidence type="ECO:0000256" key="8">
    <source>
        <dbReference type="ARBA" id="ARBA00073202"/>
    </source>
</evidence>
<dbReference type="FunFam" id="1.10.10.10:FF:000204">
    <property type="entry name" value="Apoptotic protease-activating factor 1"/>
    <property type="match status" value="1"/>
</dbReference>
<evidence type="ECO:0000256" key="6">
    <source>
        <dbReference type="ARBA" id="ARBA00022741"/>
    </source>
</evidence>
<keyword evidence="4" id="KW-0053">Apoptosis</keyword>
<keyword evidence="12" id="KW-1185">Reference proteome</keyword>
<dbReference type="SUPFAM" id="SSF52540">
    <property type="entry name" value="P-loop containing nucleoside triphosphate hydrolases"/>
    <property type="match status" value="1"/>
</dbReference>
<dbReference type="InterPro" id="IPR011029">
    <property type="entry name" value="DEATH-like_dom_sf"/>
</dbReference>
<evidence type="ECO:0000256" key="5">
    <source>
        <dbReference type="ARBA" id="ARBA00022737"/>
    </source>
</evidence>
<dbReference type="Pfam" id="PF00931">
    <property type="entry name" value="NB-ARC"/>
    <property type="match status" value="1"/>
</dbReference>
<dbReference type="GO" id="GO:0043531">
    <property type="term" value="F:ADP binding"/>
    <property type="evidence" value="ECO:0007669"/>
    <property type="project" value="InterPro"/>
</dbReference>
<dbReference type="Gene3D" id="1.10.10.10">
    <property type="entry name" value="Winged helix-like DNA-binding domain superfamily/Winged helix DNA-binding domain"/>
    <property type="match status" value="1"/>
</dbReference>
<dbReference type="Gene3D" id="3.40.50.300">
    <property type="entry name" value="P-loop containing nucleotide triphosphate hydrolases"/>
    <property type="match status" value="1"/>
</dbReference>
<accession>A0A8C5UCM8</accession>
<dbReference type="Pfam" id="PF00400">
    <property type="entry name" value="WD40"/>
    <property type="match status" value="8"/>
</dbReference>
<keyword evidence="7" id="KW-0067">ATP-binding</keyword>
<dbReference type="InterPro" id="IPR001315">
    <property type="entry name" value="CARD"/>
</dbReference>
<dbReference type="SUPFAM" id="SSF50978">
    <property type="entry name" value="WD40 repeat-like"/>
    <property type="match status" value="2"/>
</dbReference>
<dbReference type="FunFam" id="3.40.50.300:FF:000502">
    <property type="entry name" value="Apoptotic protease-activating factor 1"/>
    <property type="match status" value="1"/>
</dbReference>
<dbReference type="PANTHER" id="PTHR22845:SF5">
    <property type="entry name" value="APOPTOTIC PROTEASE-ACTIVATING FACTOR 1"/>
    <property type="match status" value="1"/>
</dbReference>
<reference evidence="11" key="2">
    <citation type="submission" date="2025-09" db="UniProtKB">
        <authorList>
            <consortium name="Ensembl"/>
        </authorList>
    </citation>
    <scope>IDENTIFICATION</scope>
</reference>
<dbReference type="GO" id="GO:0006915">
    <property type="term" value="P:apoptotic process"/>
    <property type="evidence" value="ECO:0007669"/>
    <property type="project" value="UniProtKB-KW"/>
</dbReference>
<dbReference type="Pfam" id="PF21296">
    <property type="entry name" value="WHD_APAF1"/>
    <property type="match status" value="1"/>
</dbReference>
<dbReference type="FunFam" id="1.10.8.430:FF:000001">
    <property type="entry name" value="Apoptotic protease-activating factor 1"/>
    <property type="match status" value="1"/>
</dbReference>